<evidence type="ECO:0000313" key="4">
    <source>
        <dbReference type="Proteomes" id="UP000321805"/>
    </source>
</evidence>
<protein>
    <recommendedName>
        <fullName evidence="2">UPF0235 protein FSW04_07975</fullName>
    </recommendedName>
</protein>
<reference evidence="3 4" key="1">
    <citation type="journal article" date="2018" name="J. Microbiol.">
        <title>Baekduia soli gen. nov., sp. nov., a novel bacterium isolated from the soil of Baekdu Mountain and proposal of a novel family name, Baekduiaceae fam. nov.</title>
        <authorList>
            <person name="An D.S."/>
            <person name="Siddiqi M.Z."/>
            <person name="Kim K.H."/>
            <person name="Yu H.S."/>
            <person name="Im W.T."/>
        </authorList>
    </citation>
    <scope>NUCLEOTIDE SEQUENCE [LARGE SCALE GENOMIC DNA]</scope>
    <source>
        <strain evidence="3 4">BR7-21</strain>
    </source>
</reference>
<evidence type="ECO:0000313" key="3">
    <source>
        <dbReference type="EMBL" id="QEC47521.1"/>
    </source>
</evidence>
<evidence type="ECO:0000256" key="1">
    <source>
        <dbReference type="ARBA" id="ARBA00010364"/>
    </source>
</evidence>
<organism evidence="3 4">
    <name type="scientific">Baekduia soli</name>
    <dbReference type="NCBI Taxonomy" id="496014"/>
    <lineage>
        <taxon>Bacteria</taxon>
        <taxon>Bacillati</taxon>
        <taxon>Actinomycetota</taxon>
        <taxon>Thermoleophilia</taxon>
        <taxon>Solirubrobacterales</taxon>
        <taxon>Baekduiaceae</taxon>
        <taxon>Baekduia</taxon>
    </lineage>
</organism>
<keyword evidence="4" id="KW-1185">Reference proteome</keyword>
<dbReference type="Gene3D" id="3.30.1200.10">
    <property type="entry name" value="YggU-like"/>
    <property type="match status" value="1"/>
</dbReference>
<dbReference type="Proteomes" id="UP000321805">
    <property type="component" value="Chromosome"/>
</dbReference>
<dbReference type="RefSeq" id="WP_146918068.1">
    <property type="nucleotide sequence ID" value="NZ_CP042430.1"/>
</dbReference>
<dbReference type="PANTHER" id="PTHR13420">
    <property type="entry name" value="UPF0235 PROTEIN C15ORF40"/>
    <property type="match status" value="1"/>
</dbReference>
<dbReference type="HAMAP" id="MF_00634">
    <property type="entry name" value="UPF0235"/>
    <property type="match status" value="1"/>
</dbReference>
<dbReference type="NCBIfam" id="TIGR00251">
    <property type="entry name" value="DUF167 family protein"/>
    <property type="match status" value="1"/>
</dbReference>
<accession>A0A5B8U3M3</accession>
<gene>
    <name evidence="3" type="ORF">FSW04_07975</name>
</gene>
<evidence type="ECO:0000256" key="2">
    <source>
        <dbReference type="HAMAP-Rule" id="MF_00634"/>
    </source>
</evidence>
<dbReference type="EMBL" id="CP042430">
    <property type="protein sequence ID" value="QEC47521.1"/>
    <property type="molecule type" value="Genomic_DNA"/>
</dbReference>
<dbReference type="SMART" id="SM01152">
    <property type="entry name" value="DUF167"/>
    <property type="match status" value="1"/>
</dbReference>
<proteinExistence type="inferred from homology"/>
<dbReference type="KEGG" id="bsol:FSW04_07975"/>
<comment type="similarity">
    <text evidence="1 2">Belongs to the UPF0235 family.</text>
</comment>
<dbReference type="AlphaFoldDB" id="A0A5B8U3M3"/>
<dbReference type="InterPro" id="IPR036591">
    <property type="entry name" value="YggU-like_sf"/>
</dbReference>
<dbReference type="SUPFAM" id="SSF69786">
    <property type="entry name" value="YggU-like"/>
    <property type="match status" value="1"/>
</dbReference>
<dbReference type="GO" id="GO:0005737">
    <property type="term" value="C:cytoplasm"/>
    <property type="evidence" value="ECO:0007669"/>
    <property type="project" value="TreeGrafter"/>
</dbReference>
<sequence length="87" mass="9168">MADLRVRLTPRGGRDAIGGWRDGVLQVRVAAPPVDGQANAALCRLLAKVVGVAPSRVTVVRGQGAREKVVRVDGLRAADVHERLPPG</sequence>
<dbReference type="Pfam" id="PF02594">
    <property type="entry name" value="DUF167"/>
    <property type="match status" value="1"/>
</dbReference>
<dbReference type="InterPro" id="IPR003746">
    <property type="entry name" value="DUF167"/>
</dbReference>
<dbReference type="OrthoDB" id="5244571at2"/>
<dbReference type="PANTHER" id="PTHR13420:SF7">
    <property type="entry name" value="UPF0235 PROTEIN C15ORF40"/>
    <property type="match status" value="1"/>
</dbReference>
<name>A0A5B8U3M3_9ACTN</name>